<protein>
    <recommendedName>
        <fullName evidence="1">Filamentation induced by cAMP protein Fic-like C-terminal domain-containing protein</fullName>
    </recommendedName>
</protein>
<name>A0AAW5KA81_9BACT</name>
<sequence length="73" mass="8123">MLKALEGGELPRREIFSAIGKSGDSRAFKRNIEPLIDSGLIEMTVPERPKSKLQRYRLTGKGAAALNARRRAE</sequence>
<dbReference type="EMBL" id="JANFYT010000036">
    <property type="protein sequence ID" value="MCQ4815433.1"/>
    <property type="molecule type" value="Genomic_DNA"/>
</dbReference>
<evidence type="ECO:0000259" key="1">
    <source>
        <dbReference type="Pfam" id="PF21247"/>
    </source>
</evidence>
<dbReference type="InterPro" id="IPR049514">
    <property type="entry name" value="Fic-like_C"/>
</dbReference>
<organism evidence="2 3">
    <name type="scientific">Cloacibacillus evryensis</name>
    <dbReference type="NCBI Taxonomy" id="508460"/>
    <lineage>
        <taxon>Bacteria</taxon>
        <taxon>Thermotogati</taxon>
        <taxon>Synergistota</taxon>
        <taxon>Synergistia</taxon>
        <taxon>Synergistales</taxon>
        <taxon>Synergistaceae</taxon>
        <taxon>Cloacibacillus</taxon>
    </lineage>
</organism>
<keyword evidence="3" id="KW-1185">Reference proteome</keyword>
<dbReference type="Pfam" id="PF21247">
    <property type="entry name" value="Fic-like_C"/>
    <property type="match status" value="1"/>
</dbReference>
<gene>
    <name evidence="2" type="ORF">NE630_13420</name>
</gene>
<accession>A0AAW5KA81</accession>
<dbReference type="RefSeq" id="WP_039917360.1">
    <property type="nucleotide sequence ID" value="NZ_CABKQM010000005.1"/>
</dbReference>
<dbReference type="GeneID" id="95757832"/>
<feature type="domain" description="Filamentation induced by cAMP protein Fic-like C-terminal" evidence="1">
    <location>
        <begin position="1"/>
        <end position="59"/>
    </location>
</feature>
<evidence type="ECO:0000313" key="3">
    <source>
        <dbReference type="Proteomes" id="UP001205919"/>
    </source>
</evidence>
<dbReference type="Proteomes" id="UP001205919">
    <property type="component" value="Unassembled WGS sequence"/>
</dbReference>
<comment type="caution">
    <text evidence="2">The sequence shown here is derived from an EMBL/GenBank/DDBJ whole genome shotgun (WGS) entry which is preliminary data.</text>
</comment>
<dbReference type="AlphaFoldDB" id="A0AAW5KA81"/>
<proteinExistence type="predicted"/>
<evidence type="ECO:0000313" key="2">
    <source>
        <dbReference type="EMBL" id="MCQ4815433.1"/>
    </source>
</evidence>
<reference evidence="2 3" key="1">
    <citation type="submission" date="2022-06" db="EMBL/GenBank/DDBJ databases">
        <title>Isolation of gut microbiota from human fecal samples.</title>
        <authorList>
            <person name="Pamer E.G."/>
            <person name="Barat B."/>
            <person name="Waligurski E."/>
            <person name="Medina S."/>
            <person name="Paddock L."/>
            <person name="Mostad J."/>
        </authorList>
    </citation>
    <scope>NUCLEOTIDE SEQUENCE [LARGE SCALE GENOMIC DNA]</scope>
    <source>
        <strain evidence="2 3">DFI.9.90</strain>
    </source>
</reference>